<evidence type="ECO:0000313" key="2">
    <source>
        <dbReference type="Proteomes" id="UP000092154"/>
    </source>
</evidence>
<dbReference type="Proteomes" id="UP000092154">
    <property type="component" value="Unassembled WGS sequence"/>
</dbReference>
<dbReference type="EMBL" id="KV448219">
    <property type="protein sequence ID" value="OAX40241.1"/>
    <property type="molecule type" value="Genomic_DNA"/>
</dbReference>
<organism evidence="1 2">
    <name type="scientific">Rhizopogon vinicolor AM-OR11-026</name>
    <dbReference type="NCBI Taxonomy" id="1314800"/>
    <lineage>
        <taxon>Eukaryota</taxon>
        <taxon>Fungi</taxon>
        <taxon>Dikarya</taxon>
        <taxon>Basidiomycota</taxon>
        <taxon>Agaricomycotina</taxon>
        <taxon>Agaricomycetes</taxon>
        <taxon>Agaricomycetidae</taxon>
        <taxon>Boletales</taxon>
        <taxon>Suillineae</taxon>
        <taxon>Rhizopogonaceae</taxon>
        <taxon>Rhizopogon</taxon>
    </lineage>
</organism>
<dbReference type="AlphaFoldDB" id="A0A1B7N5Z8"/>
<reference evidence="1 2" key="1">
    <citation type="submission" date="2016-06" db="EMBL/GenBank/DDBJ databases">
        <title>Comparative genomics of the ectomycorrhizal sister species Rhizopogon vinicolor and Rhizopogon vesiculosus (Basidiomycota: Boletales) reveals a divergence of the mating type B locus.</title>
        <authorList>
            <consortium name="DOE Joint Genome Institute"/>
            <person name="Mujic A.B."/>
            <person name="Kuo A."/>
            <person name="Tritt A."/>
            <person name="Lipzen A."/>
            <person name="Chen C."/>
            <person name="Johnson J."/>
            <person name="Sharma A."/>
            <person name="Barry K."/>
            <person name="Grigoriev I.V."/>
            <person name="Spatafora J.W."/>
        </authorList>
    </citation>
    <scope>NUCLEOTIDE SEQUENCE [LARGE SCALE GENOMIC DNA]</scope>
    <source>
        <strain evidence="1 2">AM-OR11-026</strain>
    </source>
</reference>
<dbReference type="InParanoid" id="A0A1B7N5Z8"/>
<keyword evidence="2" id="KW-1185">Reference proteome</keyword>
<evidence type="ECO:0000313" key="1">
    <source>
        <dbReference type="EMBL" id="OAX40241.1"/>
    </source>
</evidence>
<gene>
    <name evidence="1" type="ORF">K503DRAFT_781546</name>
</gene>
<sequence>MYRGAGAATRESRLIARGRTTGSKWYCKSPETYTYTILEHRGHQNSGTSALVRYDATACALLKRMELTGRKVLIQQADTRQRINLLHRISMRKRKINNATFRINNFWIIGYNLPYISKSAPNLDPTGSYERKWTMVYHGSANSRQHCTAQYTHG</sequence>
<proteinExistence type="predicted"/>
<accession>A0A1B7N5Z8</accession>
<protein>
    <submittedName>
        <fullName evidence="1">Uncharacterized protein</fullName>
    </submittedName>
</protein>
<name>A0A1B7N5Z8_9AGAM</name>